<dbReference type="PANTHER" id="PTHR43877:SF2">
    <property type="entry name" value="AMINOALKYLPHOSPHONATE N-ACETYLTRANSFERASE-RELATED"/>
    <property type="match status" value="1"/>
</dbReference>
<dbReference type="PANTHER" id="PTHR43877">
    <property type="entry name" value="AMINOALKYLPHOSPHONATE N-ACETYLTRANSFERASE-RELATED-RELATED"/>
    <property type="match status" value="1"/>
</dbReference>
<dbReference type="PROSITE" id="PS51186">
    <property type="entry name" value="GNAT"/>
    <property type="match status" value="1"/>
</dbReference>
<keyword evidence="1 4" id="KW-0808">Transferase</keyword>
<dbReference type="EMBL" id="PGFZ01000001">
    <property type="protein sequence ID" value="POZ53798.1"/>
    <property type="molecule type" value="Genomic_DNA"/>
</dbReference>
<protein>
    <submittedName>
        <fullName evidence="4">Ribosomal-protein-alanine acetyltransferase</fullName>
    </submittedName>
</protein>
<dbReference type="Gene3D" id="3.40.630.30">
    <property type="match status" value="1"/>
</dbReference>
<dbReference type="Pfam" id="PF00583">
    <property type="entry name" value="Acetyltransf_1"/>
    <property type="match status" value="1"/>
</dbReference>
<dbReference type="Pfam" id="PF11814">
    <property type="entry name" value="DUF3335"/>
    <property type="match status" value="1"/>
</dbReference>
<dbReference type="InterPro" id="IPR016181">
    <property type="entry name" value="Acyl_CoA_acyltransferase"/>
</dbReference>
<dbReference type="InterPro" id="IPR000182">
    <property type="entry name" value="GNAT_dom"/>
</dbReference>
<evidence type="ECO:0000259" key="3">
    <source>
        <dbReference type="PROSITE" id="PS51186"/>
    </source>
</evidence>
<dbReference type="CDD" id="cd04301">
    <property type="entry name" value="NAT_SF"/>
    <property type="match status" value="1"/>
</dbReference>
<accession>A0A2S5CSN7</accession>
<dbReference type="GO" id="GO:0016747">
    <property type="term" value="F:acyltransferase activity, transferring groups other than amino-acyl groups"/>
    <property type="evidence" value="ECO:0007669"/>
    <property type="project" value="InterPro"/>
</dbReference>
<comment type="caution">
    <text evidence="4">The sequence shown here is derived from an EMBL/GenBank/DDBJ whole genome shotgun (WGS) entry which is preliminary data.</text>
</comment>
<evidence type="ECO:0000256" key="1">
    <source>
        <dbReference type="ARBA" id="ARBA00022679"/>
    </source>
</evidence>
<dbReference type="InterPro" id="IPR021770">
    <property type="entry name" value="DUF3335"/>
</dbReference>
<evidence type="ECO:0000313" key="4">
    <source>
        <dbReference type="EMBL" id="POZ53798.1"/>
    </source>
</evidence>
<keyword evidence="2" id="KW-0012">Acyltransferase</keyword>
<feature type="domain" description="N-acetyltransferase" evidence="3">
    <location>
        <begin position="5"/>
        <end position="151"/>
    </location>
</feature>
<dbReference type="AlphaFoldDB" id="A0A2S5CSN7"/>
<reference evidence="4 5" key="1">
    <citation type="submission" date="2017-11" db="EMBL/GenBank/DDBJ databases">
        <title>Draft Genome Sequence of Methylobacter psychrotolerans Sph1T, an Obligate Methanotroph from Low-Temperature Environments.</title>
        <authorList>
            <person name="Oshkin I.Y."/>
            <person name="Miroshnikov K."/>
            <person name="Belova S.E."/>
            <person name="Korzhenkov A."/>
            <person name="Toshchakov S.V."/>
            <person name="Dedysh S.N."/>
        </authorList>
    </citation>
    <scope>NUCLEOTIDE SEQUENCE [LARGE SCALE GENOMIC DNA]</scope>
    <source>
        <strain evidence="4 5">Sph1</strain>
    </source>
</reference>
<dbReference type="Proteomes" id="UP000237423">
    <property type="component" value="Unassembled WGS sequence"/>
</dbReference>
<name>A0A2S5CSN7_9GAMM</name>
<sequence length="381" mass="43204">MNLAAVIRAALPDDLEELVRLENASFTTDRLSRRSFRHWLSTDQRVLLVAEVGSSLAGYILIIQHPGTRLARIYSIAVAAPHRGLGIAKALMLAGEQAARDNGRLYLRLEVSADNLAAIKLYETLGFQKFGIYRDYYQDHKDALRYQKRIRRYGDTLQHRTVHWLRQTTPFTCGPAALMMAMHGLDKSYLPSREEEISLWREATTIYMTSGHGGCHPIGLALAAKRRHFAVEVWINQTGPLFIDGVRNEAKKQLVELVDTCFKREAAGQGIPIHYANITQNELIRVFQAGAIPLILISTFLMDRKKAPHWLVMSGFDDDCLYMHDSDPDDGRQTEIDCQFIPITREDFDRMSCFGKNRLRTVVVIWPDGGPYIESTVKLAT</sequence>
<dbReference type="RefSeq" id="WP_103973381.1">
    <property type="nucleotide sequence ID" value="NZ_PGFZ01000001.1"/>
</dbReference>
<proteinExistence type="predicted"/>
<dbReference type="InterPro" id="IPR050832">
    <property type="entry name" value="Bact_Acetyltransf"/>
</dbReference>
<dbReference type="SUPFAM" id="SSF55729">
    <property type="entry name" value="Acyl-CoA N-acyltransferases (Nat)"/>
    <property type="match status" value="1"/>
</dbReference>
<gene>
    <name evidence="4" type="ORF">AADEFJLK_00839</name>
</gene>
<organism evidence="4 5">
    <name type="scientific">Methylovulum psychrotolerans</name>
    <dbReference type="NCBI Taxonomy" id="1704499"/>
    <lineage>
        <taxon>Bacteria</taxon>
        <taxon>Pseudomonadati</taxon>
        <taxon>Pseudomonadota</taxon>
        <taxon>Gammaproteobacteria</taxon>
        <taxon>Methylococcales</taxon>
        <taxon>Methylococcaceae</taxon>
        <taxon>Methylovulum</taxon>
    </lineage>
</organism>
<evidence type="ECO:0000313" key="5">
    <source>
        <dbReference type="Proteomes" id="UP000237423"/>
    </source>
</evidence>
<evidence type="ECO:0000256" key="2">
    <source>
        <dbReference type="ARBA" id="ARBA00023315"/>
    </source>
</evidence>